<reference evidence="1" key="1">
    <citation type="journal article" date="2015" name="Nature">
        <title>Complex archaea that bridge the gap between prokaryotes and eukaryotes.</title>
        <authorList>
            <person name="Spang A."/>
            <person name="Saw J.H."/>
            <person name="Jorgensen S.L."/>
            <person name="Zaremba-Niedzwiedzka K."/>
            <person name="Martijn J."/>
            <person name="Lind A.E."/>
            <person name="van Eijk R."/>
            <person name="Schleper C."/>
            <person name="Guy L."/>
            <person name="Ettema T.J."/>
        </authorList>
    </citation>
    <scope>NUCLEOTIDE SEQUENCE</scope>
</reference>
<name>A0A0F9DX04_9ZZZZ</name>
<dbReference type="EMBL" id="LAZR01037430">
    <property type="protein sequence ID" value="KKL22226.1"/>
    <property type="molecule type" value="Genomic_DNA"/>
</dbReference>
<gene>
    <name evidence="1" type="ORF">LCGC14_2437570</name>
</gene>
<sequence length="74" mass="8315">MKVQRIAQVTDAYVRHYSDNGQTTAYVEWYDQDGDGGRTEGNLFPCEHVVLGAHMAALFARANREGIAIRGETW</sequence>
<protein>
    <submittedName>
        <fullName evidence="1">Uncharacterized protein</fullName>
    </submittedName>
</protein>
<evidence type="ECO:0000313" key="1">
    <source>
        <dbReference type="EMBL" id="KKL22226.1"/>
    </source>
</evidence>
<organism evidence="1">
    <name type="scientific">marine sediment metagenome</name>
    <dbReference type="NCBI Taxonomy" id="412755"/>
    <lineage>
        <taxon>unclassified sequences</taxon>
        <taxon>metagenomes</taxon>
        <taxon>ecological metagenomes</taxon>
    </lineage>
</organism>
<comment type="caution">
    <text evidence="1">The sequence shown here is derived from an EMBL/GenBank/DDBJ whole genome shotgun (WGS) entry which is preliminary data.</text>
</comment>
<proteinExistence type="predicted"/>
<accession>A0A0F9DX04</accession>
<dbReference type="AlphaFoldDB" id="A0A0F9DX04"/>